<evidence type="ECO:0000256" key="1">
    <source>
        <dbReference type="SAM" id="Phobius"/>
    </source>
</evidence>
<dbReference type="STRING" id="1850252.LPB136_11980"/>
<dbReference type="KEGG" id="ten:LPB136_11980"/>
<organism evidence="2 3">
    <name type="scientific">Tenacibaculum todarodis</name>
    <dbReference type="NCBI Taxonomy" id="1850252"/>
    <lineage>
        <taxon>Bacteria</taxon>
        <taxon>Pseudomonadati</taxon>
        <taxon>Bacteroidota</taxon>
        <taxon>Flavobacteriia</taxon>
        <taxon>Flavobacteriales</taxon>
        <taxon>Flavobacteriaceae</taxon>
        <taxon>Tenacibaculum</taxon>
    </lineage>
</organism>
<keyword evidence="1" id="KW-0812">Transmembrane</keyword>
<evidence type="ECO:0000313" key="3">
    <source>
        <dbReference type="Proteomes" id="UP000181898"/>
    </source>
</evidence>
<name>A0A1L3JLP5_9FLAO</name>
<protein>
    <submittedName>
        <fullName evidence="2">Uncharacterized protein</fullName>
    </submittedName>
</protein>
<evidence type="ECO:0000313" key="2">
    <source>
        <dbReference type="EMBL" id="APG66041.1"/>
    </source>
</evidence>
<gene>
    <name evidence="2" type="ORF">LPB136_11980</name>
</gene>
<keyword evidence="1" id="KW-0472">Membrane</keyword>
<dbReference type="Proteomes" id="UP000181898">
    <property type="component" value="Chromosome"/>
</dbReference>
<dbReference type="AlphaFoldDB" id="A0A1L3JLP5"/>
<feature type="transmembrane region" description="Helical" evidence="1">
    <location>
        <begin position="98"/>
        <end position="126"/>
    </location>
</feature>
<proteinExistence type="predicted"/>
<sequence length="141" mass="16150">MKIQKKKLITIFYGNDSDEEIKIDNLKIKDEIFNYLKEKLSKLEYSRKKPSVLKHAKAPLFAILFVSGIFLWTFYLASQIAKGYEYEIAGGKQGIGSLILGMAQFGTTKVILGYLLILSIAFFSLIKKLKNRSLTEYLNRN</sequence>
<dbReference type="EMBL" id="CP018155">
    <property type="protein sequence ID" value="APG66041.1"/>
    <property type="molecule type" value="Genomic_DNA"/>
</dbReference>
<keyword evidence="1" id="KW-1133">Transmembrane helix</keyword>
<feature type="transmembrane region" description="Helical" evidence="1">
    <location>
        <begin position="58"/>
        <end position="78"/>
    </location>
</feature>
<keyword evidence="3" id="KW-1185">Reference proteome</keyword>
<reference evidence="2 3" key="1">
    <citation type="submission" date="2016-11" db="EMBL/GenBank/DDBJ databases">
        <title>Tenacibaculum sp. LPB0136, isolated from marine environment.</title>
        <authorList>
            <person name="Kim E."/>
            <person name="Yi H."/>
        </authorList>
    </citation>
    <scope>NUCLEOTIDE SEQUENCE [LARGE SCALE GENOMIC DNA]</scope>
    <source>
        <strain evidence="2 3">LPB0136</strain>
    </source>
</reference>
<accession>A0A1L3JLP5</accession>